<comment type="caution">
    <text evidence="2">The sequence shown here is derived from an EMBL/GenBank/DDBJ whole genome shotgun (WGS) entry which is preliminary data.</text>
</comment>
<name>A0A9P6PN58_9FUNG</name>
<organism evidence="2 3">
    <name type="scientific">Actinomortierella ambigua</name>
    <dbReference type="NCBI Taxonomy" id="1343610"/>
    <lineage>
        <taxon>Eukaryota</taxon>
        <taxon>Fungi</taxon>
        <taxon>Fungi incertae sedis</taxon>
        <taxon>Mucoromycota</taxon>
        <taxon>Mortierellomycotina</taxon>
        <taxon>Mortierellomycetes</taxon>
        <taxon>Mortierellales</taxon>
        <taxon>Mortierellaceae</taxon>
        <taxon>Actinomortierella</taxon>
    </lineage>
</organism>
<evidence type="ECO:0000313" key="3">
    <source>
        <dbReference type="Proteomes" id="UP000807716"/>
    </source>
</evidence>
<dbReference type="OrthoDB" id="2446104at2759"/>
<reference evidence="2" key="1">
    <citation type="journal article" date="2020" name="Fungal Divers.">
        <title>Resolving the Mortierellaceae phylogeny through synthesis of multi-gene phylogenetics and phylogenomics.</title>
        <authorList>
            <person name="Vandepol N."/>
            <person name="Liber J."/>
            <person name="Desiro A."/>
            <person name="Na H."/>
            <person name="Kennedy M."/>
            <person name="Barry K."/>
            <person name="Grigoriev I.V."/>
            <person name="Miller A.N."/>
            <person name="O'Donnell K."/>
            <person name="Stajich J.E."/>
            <person name="Bonito G."/>
        </authorList>
    </citation>
    <scope>NUCLEOTIDE SEQUENCE</scope>
    <source>
        <strain evidence="2">BC1065</strain>
    </source>
</reference>
<dbReference type="AlphaFoldDB" id="A0A9P6PN58"/>
<accession>A0A9P6PN58</accession>
<proteinExistence type="predicted"/>
<evidence type="ECO:0000313" key="2">
    <source>
        <dbReference type="EMBL" id="KAG0249425.1"/>
    </source>
</evidence>
<dbReference type="EMBL" id="JAAAJB010001003">
    <property type="protein sequence ID" value="KAG0249425.1"/>
    <property type="molecule type" value="Genomic_DNA"/>
</dbReference>
<dbReference type="Proteomes" id="UP000807716">
    <property type="component" value="Unassembled WGS sequence"/>
</dbReference>
<feature type="compositionally biased region" description="Acidic residues" evidence="1">
    <location>
        <begin position="141"/>
        <end position="159"/>
    </location>
</feature>
<keyword evidence="3" id="KW-1185">Reference proteome</keyword>
<sequence length="283" mass="31226">MNNNKQSKKIARQLLPALVRTLPLLTELRYRRPLQVGWTTDHEVEDELAWQVLQAKTGGSGGDGGNESGTGEGGWRHVEVSVLGPRTAELLLARHCATLESLRAWTATASSRQLVELLAKSPRLRTFFLPADCHYPSSPFDDGDADANDDDDADADADTDGGGLPPFSAEVFVDRDPASKALRPWLCEAVMQEFSAPIRYDHGHKSPSFYYCFVQNAADDNEDENQPLQELVLERLLRFTKLRGLSLVLGPEGTQNKTRKSLAKAMVTRTAHGAFISSTFDED</sequence>
<protein>
    <submittedName>
        <fullName evidence="2">Uncharacterized protein</fullName>
    </submittedName>
</protein>
<feature type="region of interest" description="Disordered" evidence="1">
    <location>
        <begin position="139"/>
        <end position="167"/>
    </location>
</feature>
<gene>
    <name evidence="2" type="ORF">DFQ27_000141</name>
</gene>
<evidence type="ECO:0000256" key="1">
    <source>
        <dbReference type="SAM" id="MobiDB-lite"/>
    </source>
</evidence>